<dbReference type="Pfam" id="PF00664">
    <property type="entry name" value="ABC_membrane"/>
    <property type="match status" value="1"/>
</dbReference>
<feature type="transmembrane region" description="Helical" evidence="10">
    <location>
        <begin position="305"/>
        <end position="325"/>
    </location>
</feature>
<keyword evidence="2" id="KW-1003">Cell membrane</keyword>
<evidence type="ECO:0000256" key="6">
    <source>
        <dbReference type="ARBA" id="ARBA00022840"/>
    </source>
</evidence>
<dbReference type="Gene3D" id="1.20.1560.10">
    <property type="entry name" value="ABC transporter type 1, transmembrane domain"/>
    <property type="match status" value="1"/>
</dbReference>
<feature type="transmembrane region" description="Helical" evidence="10">
    <location>
        <begin position="201"/>
        <end position="221"/>
    </location>
</feature>
<dbReference type="PROSITE" id="PS00211">
    <property type="entry name" value="ABC_TRANSPORTER_1"/>
    <property type="match status" value="1"/>
</dbReference>
<feature type="domain" description="ABC transporter" evidence="11">
    <location>
        <begin position="480"/>
        <end position="716"/>
    </location>
</feature>
<evidence type="ECO:0000313" key="15">
    <source>
        <dbReference type="Proteomes" id="UP000706525"/>
    </source>
</evidence>
<evidence type="ECO:0000256" key="8">
    <source>
        <dbReference type="ARBA" id="ARBA00023136"/>
    </source>
</evidence>
<evidence type="ECO:0000256" key="2">
    <source>
        <dbReference type="ARBA" id="ARBA00022475"/>
    </source>
</evidence>
<evidence type="ECO:0000256" key="5">
    <source>
        <dbReference type="ARBA" id="ARBA00022741"/>
    </source>
</evidence>
<name>A0ABM8WGH6_9BURK</name>
<evidence type="ECO:0000256" key="9">
    <source>
        <dbReference type="SAM" id="MobiDB-lite"/>
    </source>
</evidence>
<keyword evidence="3" id="KW-0997">Cell inner membrane</keyword>
<organism evidence="14 15">
    <name type="scientific">Cupriavidus pampae</name>
    <dbReference type="NCBI Taxonomy" id="659251"/>
    <lineage>
        <taxon>Bacteria</taxon>
        <taxon>Pseudomonadati</taxon>
        <taxon>Pseudomonadota</taxon>
        <taxon>Betaproteobacteria</taxon>
        <taxon>Burkholderiales</taxon>
        <taxon>Burkholderiaceae</taxon>
        <taxon>Cupriavidus</taxon>
    </lineage>
</organism>
<dbReference type="RefSeq" id="WP_223982784.1">
    <property type="nucleotide sequence ID" value="NZ_CAJZAG010000002.1"/>
</dbReference>
<dbReference type="PANTHER" id="PTHR24221:SF647">
    <property type="entry name" value="BLL6336 PROTEIN"/>
    <property type="match status" value="1"/>
</dbReference>
<keyword evidence="6 14" id="KW-0067">ATP-binding</keyword>
<dbReference type="Proteomes" id="UP000706525">
    <property type="component" value="Unassembled WGS sequence"/>
</dbReference>
<evidence type="ECO:0000259" key="12">
    <source>
        <dbReference type="PROSITE" id="PS50929"/>
    </source>
</evidence>
<dbReference type="InterPro" id="IPR005074">
    <property type="entry name" value="Peptidase_C39"/>
</dbReference>
<dbReference type="Pfam" id="PF00005">
    <property type="entry name" value="ABC_tran"/>
    <property type="match status" value="1"/>
</dbReference>
<sequence>MEHDEVSSEDFLWCLETICALHGKPNSRDLNSQQFPPPHSYATILAAAEAAGFEALKVKCRLPALCRENAPVIVWIASEEQPDRRSPVLVLRADDARALVLRPGSSKPETIQISLLKSATGGVMLRFQPRASEAVDADTASAPSQLAFGFKWILSEFSKHRRLWYEILLGSLVLQLLALAMPLFTQAVIDKVVVHRTESTLAVIVVGMALFMLFSALITWLRQYLVLHTGNRIDATLGSCVFEHLFRLPPRYFEKRQTGVIAARLGGIETIREFVSSASVSLILDLPFLLIFVAIMAYYSLALTAISLAILALIVGMSLFVAPMFQRKLQRQFQLGAGNQAYVTEYVVGLETVKSLQLEPQIKAKYNGFLATYLQSSFDTKQLANTYNTFANAAEQFMTLLILGVGAYIVIHSQDFTIGMLVAFQMFSGKLSQPLLRLVGLWHQFQQARISIARLGDIMNAPAERYSTVPGRSGRGEGTIQLDQLAFRYTDTGPFLYENLNLKIDAGQAIAIVGPSGCGKSTLAKLLQRFYLPSGGRIFVDGIDLQNLSANELRSRYGVVPQETTLFSGTILDNLQMASPGATLDEIIAACRMAEIHTTIEAMPEGYMSEIGERGAGLSGGQKQRLAIARALLRRPSVLIFDEATSALDSQTAEQFARTIDSLRGKVTIVFITHAIPRSLRFDAIYKLGRNGVQLFSAVPTHGQAAAGSGAPPGISRGPNRGVAA</sequence>
<dbReference type="InterPro" id="IPR039421">
    <property type="entry name" value="Type_1_exporter"/>
</dbReference>
<dbReference type="CDD" id="cd18588">
    <property type="entry name" value="ABC_6TM_CyaB_HlyB_like"/>
    <property type="match status" value="1"/>
</dbReference>
<dbReference type="PROSITE" id="PS50929">
    <property type="entry name" value="ABC_TM1F"/>
    <property type="match status" value="1"/>
</dbReference>
<feature type="region of interest" description="Disordered" evidence="9">
    <location>
        <begin position="705"/>
        <end position="725"/>
    </location>
</feature>
<evidence type="ECO:0000256" key="10">
    <source>
        <dbReference type="SAM" id="Phobius"/>
    </source>
</evidence>
<dbReference type="Gene3D" id="3.40.50.300">
    <property type="entry name" value="P-loop containing nucleotide triphosphate hydrolases"/>
    <property type="match status" value="1"/>
</dbReference>
<feature type="transmembrane region" description="Helical" evidence="10">
    <location>
        <begin position="274"/>
        <end position="299"/>
    </location>
</feature>
<feature type="transmembrane region" description="Helical" evidence="10">
    <location>
        <begin position="163"/>
        <end position="189"/>
    </location>
</feature>
<evidence type="ECO:0000256" key="4">
    <source>
        <dbReference type="ARBA" id="ARBA00022692"/>
    </source>
</evidence>
<dbReference type="InterPro" id="IPR017871">
    <property type="entry name" value="ABC_transporter-like_CS"/>
</dbReference>
<dbReference type="InterPro" id="IPR036640">
    <property type="entry name" value="ABC1_TM_sf"/>
</dbReference>
<evidence type="ECO:0000256" key="1">
    <source>
        <dbReference type="ARBA" id="ARBA00004651"/>
    </source>
</evidence>
<dbReference type="PANTHER" id="PTHR24221">
    <property type="entry name" value="ATP-BINDING CASSETTE SUB-FAMILY B"/>
    <property type="match status" value="1"/>
</dbReference>
<keyword evidence="4 10" id="KW-0812">Transmembrane</keyword>
<dbReference type="GO" id="GO:0005524">
    <property type="term" value="F:ATP binding"/>
    <property type="evidence" value="ECO:0007669"/>
    <property type="project" value="UniProtKB-KW"/>
</dbReference>
<dbReference type="PROSITE" id="PS50893">
    <property type="entry name" value="ABC_TRANSPORTER_2"/>
    <property type="match status" value="1"/>
</dbReference>
<evidence type="ECO:0000259" key="11">
    <source>
        <dbReference type="PROSITE" id="PS50893"/>
    </source>
</evidence>
<dbReference type="PROSITE" id="PS50990">
    <property type="entry name" value="PEPTIDASE_C39"/>
    <property type="match status" value="1"/>
</dbReference>
<dbReference type="InterPro" id="IPR027417">
    <property type="entry name" value="P-loop_NTPase"/>
</dbReference>
<evidence type="ECO:0000256" key="3">
    <source>
        <dbReference type="ARBA" id="ARBA00022519"/>
    </source>
</evidence>
<proteinExistence type="predicted"/>
<dbReference type="InterPro" id="IPR011527">
    <property type="entry name" value="ABC1_TM_dom"/>
</dbReference>
<feature type="domain" description="ABC transmembrane type-1" evidence="12">
    <location>
        <begin position="167"/>
        <end position="447"/>
    </location>
</feature>
<evidence type="ECO:0000313" key="14">
    <source>
        <dbReference type="EMBL" id="CAG9166443.1"/>
    </source>
</evidence>
<keyword evidence="8 10" id="KW-0472">Membrane</keyword>
<accession>A0ABM8WGH6</accession>
<keyword evidence="5" id="KW-0547">Nucleotide-binding</keyword>
<gene>
    <name evidence="14" type="primary">apxIB_1</name>
    <name evidence="14" type="ORF">LMG32289_01016</name>
</gene>
<feature type="domain" description="Peptidase C39" evidence="13">
    <location>
        <begin position="2"/>
        <end position="127"/>
    </location>
</feature>
<dbReference type="InterPro" id="IPR003593">
    <property type="entry name" value="AAA+_ATPase"/>
</dbReference>
<keyword evidence="15" id="KW-1185">Reference proteome</keyword>
<evidence type="ECO:0000256" key="7">
    <source>
        <dbReference type="ARBA" id="ARBA00022989"/>
    </source>
</evidence>
<evidence type="ECO:0000259" key="13">
    <source>
        <dbReference type="PROSITE" id="PS50990"/>
    </source>
</evidence>
<dbReference type="SUPFAM" id="SSF52540">
    <property type="entry name" value="P-loop containing nucleoside triphosphate hydrolases"/>
    <property type="match status" value="1"/>
</dbReference>
<keyword evidence="7 10" id="KW-1133">Transmembrane helix</keyword>
<comment type="subcellular location">
    <subcellularLocation>
        <location evidence="1">Cell membrane</location>
        <topology evidence="1">Multi-pass membrane protein</topology>
    </subcellularLocation>
</comment>
<feature type="compositionally biased region" description="Low complexity" evidence="9">
    <location>
        <begin position="705"/>
        <end position="719"/>
    </location>
</feature>
<dbReference type="EMBL" id="CAJZAG010000002">
    <property type="protein sequence ID" value="CAG9166443.1"/>
    <property type="molecule type" value="Genomic_DNA"/>
</dbReference>
<dbReference type="SUPFAM" id="SSF90123">
    <property type="entry name" value="ABC transporter transmembrane region"/>
    <property type="match status" value="1"/>
</dbReference>
<dbReference type="InterPro" id="IPR003439">
    <property type="entry name" value="ABC_transporter-like_ATP-bd"/>
</dbReference>
<protein>
    <submittedName>
        <fullName evidence="14">Toxin RTX-I translocation ATP-binding protein</fullName>
    </submittedName>
</protein>
<comment type="caution">
    <text evidence="14">The sequence shown here is derived from an EMBL/GenBank/DDBJ whole genome shotgun (WGS) entry which is preliminary data.</text>
</comment>
<dbReference type="Gene3D" id="3.90.70.10">
    <property type="entry name" value="Cysteine proteinases"/>
    <property type="match status" value="1"/>
</dbReference>
<dbReference type="SMART" id="SM00382">
    <property type="entry name" value="AAA"/>
    <property type="match status" value="1"/>
</dbReference>
<reference evidence="14 15" key="1">
    <citation type="submission" date="2021-08" db="EMBL/GenBank/DDBJ databases">
        <authorList>
            <person name="Peeters C."/>
        </authorList>
    </citation>
    <scope>NUCLEOTIDE SEQUENCE [LARGE SCALE GENOMIC DNA]</scope>
    <source>
        <strain evidence="14 15">LMG 32289</strain>
    </source>
</reference>